<dbReference type="FunFam" id="3.40.50.10190:FF:000010">
    <property type="entry name" value="DNA topoisomerase II binding protein 1"/>
    <property type="match status" value="1"/>
</dbReference>
<evidence type="ECO:0000313" key="5">
    <source>
        <dbReference type="Proteomes" id="UP000829354"/>
    </source>
</evidence>
<dbReference type="PANTHER" id="PTHR13561">
    <property type="entry name" value="DNA REPLICATION REGULATOR DPB11-RELATED"/>
    <property type="match status" value="1"/>
</dbReference>
<dbReference type="AlphaFoldDB" id="A0AAE9E2V7"/>
<dbReference type="InterPro" id="IPR036420">
    <property type="entry name" value="BRCT_dom_sf"/>
</dbReference>
<keyword evidence="1" id="KW-0677">Repeat</keyword>
<dbReference type="CDD" id="cd00027">
    <property type="entry name" value="BRCT"/>
    <property type="match status" value="1"/>
</dbReference>
<feature type="domain" description="BRCT" evidence="3">
    <location>
        <begin position="929"/>
        <end position="1021"/>
    </location>
</feature>
<evidence type="ECO:0000256" key="2">
    <source>
        <dbReference type="SAM" id="MobiDB-lite"/>
    </source>
</evidence>
<feature type="compositionally biased region" description="Basic and acidic residues" evidence="2">
    <location>
        <begin position="12"/>
        <end position="22"/>
    </location>
</feature>
<accession>A0AAE9E2V7</accession>
<feature type="domain" description="BRCT" evidence="3">
    <location>
        <begin position="454"/>
        <end position="545"/>
    </location>
</feature>
<reference evidence="4 5" key="1">
    <citation type="submission" date="2022-04" db="EMBL/GenBank/DDBJ databases">
        <title>Chromosome-level reference genomes for two strains of Caenorhabditis briggsae: an improved platform for comparative genomics.</title>
        <authorList>
            <person name="Stevens L."/>
            <person name="Andersen E."/>
        </authorList>
    </citation>
    <scope>NUCLEOTIDE SEQUENCE [LARGE SCALE GENOMIC DNA]</scope>
    <source>
        <strain evidence="4">VX34</strain>
        <tissue evidence="4">Whole-organism</tissue>
    </source>
</reference>
<feature type="domain" description="BRCT" evidence="3">
    <location>
        <begin position="129"/>
        <end position="201"/>
    </location>
</feature>
<dbReference type="Pfam" id="PF16589">
    <property type="entry name" value="BRCT_2"/>
    <property type="match status" value="1"/>
</dbReference>
<dbReference type="InterPro" id="IPR059215">
    <property type="entry name" value="BRCT2_TopBP1-like"/>
</dbReference>
<sequence length="1175" mass="133789">MSAPPAPKKARKSEASKAHEDSILCDDNEEDSPFTLYFIETSDGVPTEQEIRNLKETFKISKKAGVMPEWIDSGSVEHIKSSDDFFVLPCFRGKLFQKLQENKLKLYGPPIIRECLEEMKSLPQCTHPVFSSVFDGAKISFTSLDPEEKKDLGEKIAWMNGVFNKTLYHETTHLISGKAEHTEKYKSAVKNSIKLMRKEWVEHLWQTSQTTMGKFSAIGRDAVESYKLRVFEGLEISISSIDGVDRTNLIQLVEEHGGRVSGNMSKNRCSHLITDKTSGQKYLKASEWKTVRIVQTRWIRKCIDAGSLISEAKYHPKYLSAEHFRSSTPKKDTSVIESAPDISSIVGNGGRLINSSFSMSSSMTPTEQSFRQSCSSFVSISSTSNVTSSTINNDKTVGKIGVSRNSDQFSTLPLRKSYVPMVRIPTSQNIEPVQNSAGNELDLIANARKLIDDGLRELFENCIFYIIGKDQATKESLVRLFNDTGATRVAKFESATHVVVINPSQQDRVSLRKIVQQEDINIVTVQWVIECVKKRKLVNSEDFHWTENMMDDSQSQTLSYESSQLSDRTFGPNDTTGVFSSRTYSFHSSLHGQPIVATLSDQIEKLGGQIEPDPEKADFVIFGPSAPMHTLLTYDKVITTLYVDQCINIGHCIRLGAHALLVPLPKPPLLLFRNQRFVLRENFPHVRGFIKSIIEENGGIVINEMDSNSFQIMVGAGQVRQEHRSRTADLSWIISSVCRCQLQPFKDHIYKEKTEPLLGFERDDDVWAKCVLDRNESTEVIERELEDRYKVEERPYETRSSDGIANITAPYRNPYFPDLRKPYKMDLNLESANRYIDDMESPPRETPESTMTNSRIGSILRRAVVNTGRTIGKENEDEPMTCEVIKSRVVENRRTVSSTPVLVRDLDRSMRHYEPMDESFADQNQEHEELNRMYAMHPRFLLSISNMSPQESADLLEAIKQLGGRIEKDYNRDVTHLITSKMQRTPKVLCSIAAGKWCLTPEYVTKSTASGRWIDEKKFEWTPDKLPKTVPARESPKERENRIHFEKLVAVCKPWRIRIDEMPITSSVRMENRTNGAFTGWRCVIHQDDRTAQLIASILEAGGAVVHSITDYIEITDLEPNRVFAVKDFKWNVQSAAMLKQDKIPLYVIDFVYEYLVNKDNLDYSNLLHPVYKNL</sequence>
<dbReference type="FunFam" id="3.40.50.10190:FF:000198">
    <property type="entry name" value="Protein CBR-MUS-101"/>
    <property type="match status" value="1"/>
</dbReference>
<dbReference type="PANTHER" id="PTHR13561:SF20">
    <property type="entry name" value="DNA TOPOISOMERASE 2-BINDING PROTEIN 1"/>
    <property type="match status" value="1"/>
</dbReference>
<organism evidence="4 5">
    <name type="scientific">Caenorhabditis briggsae</name>
    <dbReference type="NCBI Taxonomy" id="6238"/>
    <lineage>
        <taxon>Eukaryota</taxon>
        <taxon>Metazoa</taxon>
        <taxon>Ecdysozoa</taxon>
        <taxon>Nematoda</taxon>
        <taxon>Chromadorea</taxon>
        <taxon>Rhabditida</taxon>
        <taxon>Rhabditina</taxon>
        <taxon>Rhabditomorpha</taxon>
        <taxon>Rhabditoidea</taxon>
        <taxon>Rhabditidae</taxon>
        <taxon>Peloderinae</taxon>
        <taxon>Caenorhabditis</taxon>
    </lineage>
</organism>
<keyword evidence="5" id="KW-1185">Reference proteome</keyword>
<dbReference type="PROSITE" id="PS50172">
    <property type="entry name" value="BRCT"/>
    <property type="match status" value="4"/>
</dbReference>
<dbReference type="SMART" id="SM00292">
    <property type="entry name" value="BRCT"/>
    <property type="match status" value="5"/>
</dbReference>
<dbReference type="FunFam" id="3.40.50.10190:FF:000197">
    <property type="entry name" value="Protein CBR-MUS-101"/>
    <property type="match status" value="1"/>
</dbReference>
<dbReference type="Pfam" id="PF16770">
    <property type="entry name" value="RTT107_BRCT_5"/>
    <property type="match status" value="1"/>
</dbReference>
<feature type="region of interest" description="Disordered" evidence="2">
    <location>
        <begin position="1"/>
        <end position="29"/>
    </location>
</feature>
<protein>
    <recommendedName>
        <fullName evidence="3">BRCT domain-containing protein</fullName>
    </recommendedName>
</protein>
<proteinExistence type="predicted"/>
<dbReference type="CDD" id="cd17738">
    <property type="entry name" value="BRCT_TopBP1_rpt7"/>
    <property type="match status" value="1"/>
</dbReference>
<dbReference type="Proteomes" id="UP000829354">
    <property type="component" value="Chromosome I"/>
</dbReference>
<feature type="domain" description="BRCT" evidence="3">
    <location>
        <begin position="226"/>
        <end position="316"/>
    </location>
</feature>
<evidence type="ECO:0000256" key="1">
    <source>
        <dbReference type="ARBA" id="ARBA00022737"/>
    </source>
</evidence>
<gene>
    <name evidence="4" type="ORF">L5515_001528</name>
</gene>
<evidence type="ECO:0000313" key="4">
    <source>
        <dbReference type="EMBL" id="UMM13062.1"/>
    </source>
</evidence>
<evidence type="ECO:0000259" key="3">
    <source>
        <dbReference type="PROSITE" id="PS50172"/>
    </source>
</evidence>
<dbReference type="Gene3D" id="3.40.50.10190">
    <property type="entry name" value="BRCT domain"/>
    <property type="match status" value="6"/>
</dbReference>
<dbReference type="Pfam" id="PF12738">
    <property type="entry name" value="PTCB-BRCT"/>
    <property type="match status" value="1"/>
</dbReference>
<dbReference type="Pfam" id="PF00533">
    <property type="entry name" value="BRCT"/>
    <property type="match status" value="1"/>
</dbReference>
<dbReference type="FunFam" id="3.40.50.10190:FF:000146">
    <property type="entry name" value="BRCT domain protein (Eurofung)"/>
    <property type="match status" value="1"/>
</dbReference>
<dbReference type="SUPFAM" id="SSF52113">
    <property type="entry name" value="BRCT domain"/>
    <property type="match status" value="5"/>
</dbReference>
<dbReference type="FunFam" id="3.40.50.10190:FF:000196">
    <property type="entry name" value="Protein CBR-MUS-101"/>
    <property type="match status" value="1"/>
</dbReference>
<dbReference type="EMBL" id="CP092620">
    <property type="protein sequence ID" value="UMM13062.1"/>
    <property type="molecule type" value="Genomic_DNA"/>
</dbReference>
<dbReference type="CDD" id="cd17731">
    <property type="entry name" value="BRCT_TopBP1_rpt2_like"/>
    <property type="match status" value="1"/>
</dbReference>
<dbReference type="FunFam" id="3.40.50.10190:FF:000173">
    <property type="entry name" value="Protein CBR-MUS-101"/>
    <property type="match status" value="1"/>
</dbReference>
<dbReference type="InterPro" id="IPR001357">
    <property type="entry name" value="BRCT_dom"/>
</dbReference>
<name>A0AAE9E2V7_CAEBR</name>